<evidence type="ECO:0000313" key="7">
    <source>
        <dbReference type="EMBL" id="MCP3056769.1"/>
    </source>
</evidence>
<comment type="subcellular location">
    <subcellularLocation>
        <location evidence="1">Membrane</location>
        <topology evidence="1">Multi-pass membrane protein</topology>
    </subcellularLocation>
</comment>
<comment type="caution">
    <text evidence="7">The sequence shown here is derived from an EMBL/GenBank/DDBJ whole genome shotgun (WGS) entry which is preliminary data.</text>
</comment>
<gene>
    <name evidence="7" type="ORF">MJ956_16685</name>
</gene>
<keyword evidence="5 6" id="KW-0472">Membrane</keyword>
<dbReference type="PANTHER" id="PTHR21716">
    <property type="entry name" value="TRANSMEMBRANE PROTEIN"/>
    <property type="match status" value="1"/>
</dbReference>
<dbReference type="RefSeq" id="WP_253965571.1">
    <property type="nucleotide sequence ID" value="NZ_JALHBS010000106.1"/>
</dbReference>
<dbReference type="Pfam" id="PF01594">
    <property type="entry name" value="AI-2E_transport"/>
    <property type="match status" value="1"/>
</dbReference>
<proteinExistence type="inferred from homology"/>
<feature type="transmembrane region" description="Helical" evidence="6">
    <location>
        <begin position="308"/>
        <end position="329"/>
    </location>
</feature>
<keyword evidence="8" id="KW-1185">Reference proteome</keyword>
<dbReference type="AlphaFoldDB" id="A0A9X2KGF0"/>
<evidence type="ECO:0000256" key="5">
    <source>
        <dbReference type="ARBA" id="ARBA00023136"/>
    </source>
</evidence>
<evidence type="ECO:0000256" key="6">
    <source>
        <dbReference type="SAM" id="Phobius"/>
    </source>
</evidence>
<organism evidence="7 8">
    <name type="scientific">Aurantimonas marianensis</name>
    <dbReference type="NCBI Taxonomy" id="2920428"/>
    <lineage>
        <taxon>Bacteria</taxon>
        <taxon>Pseudomonadati</taxon>
        <taxon>Pseudomonadota</taxon>
        <taxon>Alphaproteobacteria</taxon>
        <taxon>Hyphomicrobiales</taxon>
        <taxon>Aurantimonadaceae</taxon>
        <taxon>Aurantimonas</taxon>
    </lineage>
</organism>
<reference evidence="7" key="1">
    <citation type="submission" date="2022-03" db="EMBL/GenBank/DDBJ databases">
        <title>Aurantimonas Liuensis sp. Nov., isolated from the hadal seawater of the Mariana Trench.</title>
        <authorList>
            <person name="Liu R."/>
        </authorList>
    </citation>
    <scope>NUCLEOTIDE SEQUENCE</scope>
    <source>
        <strain evidence="7">LRZ36</strain>
    </source>
</reference>
<dbReference type="InterPro" id="IPR002549">
    <property type="entry name" value="AI-2E-like"/>
</dbReference>
<evidence type="ECO:0000256" key="1">
    <source>
        <dbReference type="ARBA" id="ARBA00004141"/>
    </source>
</evidence>
<dbReference type="Proteomes" id="UP001155220">
    <property type="component" value="Unassembled WGS sequence"/>
</dbReference>
<name>A0A9X2KGF0_9HYPH</name>
<feature type="transmembrane region" description="Helical" evidence="6">
    <location>
        <begin position="205"/>
        <end position="227"/>
    </location>
</feature>
<dbReference type="GO" id="GO:0055085">
    <property type="term" value="P:transmembrane transport"/>
    <property type="evidence" value="ECO:0007669"/>
    <property type="project" value="TreeGrafter"/>
</dbReference>
<keyword evidence="4 6" id="KW-1133">Transmembrane helix</keyword>
<evidence type="ECO:0000256" key="4">
    <source>
        <dbReference type="ARBA" id="ARBA00022989"/>
    </source>
</evidence>
<evidence type="ECO:0000313" key="8">
    <source>
        <dbReference type="Proteomes" id="UP001155220"/>
    </source>
</evidence>
<dbReference type="PANTHER" id="PTHR21716:SF62">
    <property type="entry name" value="TRANSPORT PROTEIN YDBI-RELATED"/>
    <property type="match status" value="1"/>
</dbReference>
<comment type="similarity">
    <text evidence="2">Belongs to the autoinducer-2 exporter (AI-2E) (TC 2.A.86) family.</text>
</comment>
<evidence type="ECO:0000256" key="2">
    <source>
        <dbReference type="ARBA" id="ARBA00009773"/>
    </source>
</evidence>
<feature type="transmembrane region" description="Helical" evidence="6">
    <location>
        <begin position="39"/>
        <end position="64"/>
    </location>
</feature>
<feature type="transmembrane region" description="Helical" evidence="6">
    <location>
        <begin position="71"/>
        <end position="93"/>
    </location>
</feature>
<feature type="transmembrane region" description="Helical" evidence="6">
    <location>
        <begin position="12"/>
        <end position="33"/>
    </location>
</feature>
<keyword evidence="3 6" id="KW-0812">Transmembrane</keyword>
<evidence type="ECO:0000256" key="3">
    <source>
        <dbReference type="ARBA" id="ARBA00022692"/>
    </source>
</evidence>
<feature type="transmembrane region" description="Helical" evidence="6">
    <location>
        <begin position="147"/>
        <end position="168"/>
    </location>
</feature>
<dbReference type="GO" id="GO:0016020">
    <property type="term" value="C:membrane"/>
    <property type="evidence" value="ECO:0007669"/>
    <property type="project" value="UniProtKB-SubCell"/>
</dbReference>
<dbReference type="EMBL" id="JALHBS010000106">
    <property type="protein sequence ID" value="MCP3056769.1"/>
    <property type="molecule type" value="Genomic_DNA"/>
</dbReference>
<protein>
    <submittedName>
        <fullName evidence="7">AI-2E family transporter</fullName>
    </submittedName>
</protein>
<sequence length="360" mass="37679">MAEQTASETVFVRRTLIATAIVTAVGMAVFVFWTASLAFFLILAGLLLAATFTGLASGLGYAGVPRTVGLLVAYLLLFLLIAAGFVWGGVVIFQQFNDLAQTVAGQIDRLAEMVQESGLSGGTETDDQTIGGLLPSASGLFSSASRAAYAILGGIGNAFVVAFIAIFVSWQPDLYRRGIVNLFPISRRARITATLRNSAHQLTMWLAGQAISMATVFVVSLLGLWAIGMPNAFLLALQAGLLAFVPTLGPFVAGVVIVLAGFADSPQMALYGLAVYVVIQGVESNVTQPMAQRWATALPPALTLGSQLVFGLLFGLVGVALAVPFVAIVKTMVEDLYVKDTLGGYVGETAPAEDTLPPKV</sequence>
<accession>A0A9X2KGF0</accession>
<feature type="transmembrane region" description="Helical" evidence="6">
    <location>
        <begin position="233"/>
        <end position="262"/>
    </location>
</feature>